<feature type="region of interest" description="Disordered" evidence="6">
    <location>
        <begin position="70"/>
        <end position="157"/>
    </location>
</feature>
<dbReference type="STRING" id="1051891.A0A0C3QJ55"/>
<keyword evidence="9" id="KW-1185">Reference proteome</keyword>
<proteinExistence type="predicted"/>
<dbReference type="HOGENOM" id="CLU_386939_0_0_1"/>
<evidence type="ECO:0000256" key="5">
    <source>
        <dbReference type="ARBA" id="ARBA00023242"/>
    </source>
</evidence>
<dbReference type="GO" id="GO:0000976">
    <property type="term" value="F:transcription cis-regulatory region binding"/>
    <property type="evidence" value="ECO:0007669"/>
    <property type="project" value="TreeGrafter"/>
</dbReference>
<evidence type="ECO:0000256" key="2">
    <source>
        <dbReference type="ARBA" id="ARBA00023015"/>
    </source>
</evidence>
<feature type="compositionally biased region" description="Basic and acidic residues" evidence="6">
    <location>
        <begin position="105"/>
        <end position="125"/>
    </location>
</feature>
<keyword evidence="4" id="KW-0804">Transcription</keyword>
<feature type="compositionally biased region" description="Polar residues" evidence="6">
    <location>
        <begin position="37"/>
        <end position="46"/>
    </location>
</feature>
<comment type="subcellular location">
    <subcellularLocation>
        <location evidence="1">Nucleus</location>
    </subcellularLocation>
</comment>
<dbReference type="Proteomes" id="UP000054248">
    <property type="component" value="Unassembled WGS sequence"/>
</dbReference>
<dbReference type="CDD" id="cd12148">
    <property type="entry name" value="fungal_TF_MHR"/>
    <property type="match status" value="1"/>
</dbReference>
<evidence type="ECO:0000313" key="8">
    <source>
        <dbReference type="EMBL" id="KIO27051.1"/>
    </source>
</evidence>
<dbReference type="AlphaFoldDB" id="A0A0C3QJ55"/>
<dbReference type="InterPro" id="IPR051089">
    <property type="entry name" value="prtT"/>
</dbReference>
<name>A0A0C3QJ55_9AGAM</name>
<keyword evidence="5" id="KW-0539">Nucleus</keyword>
<evidence type="ECO:0000256" key="3">
    <source>
        <dbReference type="ARBA" id="ARBA00023125"/>
    </source>
</evidence>
<dbReference type="GO" id="GO:0005634">
    <property type="term" value="C:nucleus"/>
    <property type="evidence" value="ECO:0007669"/>
    <property type="project" value="UniProtKB-SubCell"/>
</dbReference>
<protein>
    <recommendedName>
        <fullName evidence="7">Xylanolytic transcriptional activator regulatory domain-containing protein</fullName>
    </recommendedName>
</protein>
<evidence type="ECO:0000256" key="4">
    <source>
        <dbReference type="ARBA" id="ARBA00023163"/>
    </source>
</evidence>
<dbReference type="GO" id="GO:0006351">
    <property type="term" value="P:DNA-templated transcription"/>
    <property type="evidence" value="ECO:0007669"/>
    <property type="project" value="InterPro"/>
</dbReference>
<dbReference type="EMBL" id="KN823015">
    <property type="protein sequence ID" value="KIO27051.1"/>
    <property type="molecule type" value="Genomic_DNA"/>
</dbReference>
<evidence type="ECO:0000256" key="1">
    <source>
        <dbReference type="ARBA" id="ARBA00004123"/>
    </source>
</evidence>
<dbReference type="OrthoDB" id="4454541at2759"/>
<gene>
    <name evidence="8" type="ORF">M407DRAFT_195401</name>
</gene>
<dbReference type="GO" id="GO:0000981">
    <property type="term" value="F:DNA-binding transcription factor activity, RNA polymerase II-specific"/>
    <property type="evidence" value="ECO:0007669"/>
    <property type="project" value="TreeGrafter"/>
</dbReference>
<sequence length="714" mass="77516">MLHLCSASYCASSDRLLGQMPPPSYHSSTARRRQHSSSRLYSANNSGDEEDLPNAALAAPISVVNDIASAQPVSSDDDDRWATESGGDGRLGSLGSPSIKRKRRDSSVTDRSKARFKDSDGHAMDMDPPQRPTSRPGFSGLEEASMSSVASNSSLAVRGRRRRMRDVVEKGYITEDDAQQLYKNYFSGCHRLLAVFDPSIDTYVSIKERSPFLLCALLMVGAKVRDGPVVSDLQALLLHEATEHAKDRVFESKCTVEDVQALLLLAGWSHSMGGVGWLTAGHAIRVAVELGAHKALPRLEKILASDSSHPESHRPLITAARTWLALYVFEYQISFGTGRPAMMKGDTAITKAKDILLNHPLSIATDARLVSTCELLTRQNAIHQKLESCLEDSDDSAVFSTLQEATADIDGWLEEWDARMSASQPTAGFFRSSAAIQRAYAHLFHNCIALRQLKTVADARSLSPEMRAIALQAIKSAKDCVSICLENQEYRYGMKYAVAYTHTCAAFAGAFLLRFARLFPGDVNMEETTQQVNTLANILSEVPAVSVGNWLRKMVNHTRQRALENQISFTDSMSDVAPDASPSPSMESDSHNPSAMHTPTSGLGMTTTLSSQIAFAAPPPPPPMQLPNSQPFVPLSASDRSRFPDDYVNGALRASTLSSSSGVGSLVTQHPQAPHTFDIPPGDSAAGMLQGLLGDGNDWPPWLTTSVSSIHELC</sequence>
<feature type="region of interest" description="Disordered" evidence="6">
    <location>
        <begin position="573"/>
        <end position="601"/>
    </location>
</feature>
<dbReference type="PANTHER" id="PTHR31845:SF17">
    <property type="entry name" value="ZN(II)2CYS6 TRANSCRIPTION FACTOR (EUROFUNG)"/>
    <property type="match status" value="1"/>
</dbReference>
<evidence type="ECO:0000259" key="7">
    <source>
        <dbReference type="SMART" id="SM00906"/>
    </source>
</evidence>
<dbReference type="Pfam" id="PF04082">
    <property type="entry name" value="Fungal_trans"/>
    <property type="match status" value="1"/>
</dbReference>
<keyword evidence="3" id="KW-0238">DNA-binding</keyword>
<feature type="domain" description="Xylanolytic transcriptional activator regulatory" evidence="7">
    <location>
        <begin position="276"/>
        <end position="359"/>
    </location>
</feature>
<accession>A0A0C3QJ55</accession>
<evidence type="ECO:0000313" key="9">
    <source>
        <dbReference type="Proteomes" id="UP000054248"/>
    </source>
</evidence>
<organism evidence="8 9">
    <name type="scientific">Tulasnella calospora MUT 4182</name>
    <dbReference type="NCBI Taxonomy" id="1051891"/>
    <lineage>
        <taxon>Eukaryota</taxon>
        <taxon>Fungi</taxon>
        <taxon>Dikarya</taxon>
        <taxon>Basidiomycota</taxon>
        <taxon>Agaricomycotina</taxon>
        <taxon>Agaricomycetes</taxon>
        <taxon>Cantharellales</taxon>
        <taxon>Tulasnellaceae</taxon>
        <taxon>Tulasnella</taxon>
    </lineage>
</organism>
<keyword evidence="2" id="KW-0805">Transcription regulation</keyword>
<feature type="compositionally biased region" description="Low complexity" evidence="6">
    <location>
        <begin position="573"/>
        <end position="586"/>
    </location>
</feature>
<reference evidence="8 9" key="1">
    <citation type="submission" date="2014-04" db="EMBL/GenBank/DDBJ databases">
        <authorList>
            <consortium name="DOE Joint Genome Institute"/>
            <person name="Kuo A."/>
            <person name="Girlanda M."/>
            <person name="Perotto S."/>
            <person name="Kohler A."/>
            <person name="Nagy L.G."/>
            <person name="Floudas D."/>
            <person name="Copeland A."/>
            <person name="Barry K.W."/>
            <person name="Cichocki N."/>
            <person name="Veneault-Fourrey C."/>
            <person name="LaButti K."/>
            <person name="Lindquist E.A."/>
            <person name="Lipzen A."/>
            <person name="Lundell T."/>
            <person name="Morin E."/>
            <person name="Murat C."/>
            <person name="Sun H."/>
            <person name="Tunlid A."/>
            <person name="Henrissat B."/>
            <person name="Grigoriev I.V."/>
            <person name="Hibbett D.S."/>
            <person name="Martin F."/>
            <person name="Nordberg H.P."/>
            <person name="Cantor M.N."/>
            <person name="Hua S.X."/>
        </authorList>
    </citation>
    <scope>NUCLEOTIDE SEQUENCE [LARGE SCALE GENOMIC DNA]</scope>
    <source>
        <strain evidence="8 9">MUT 4182</strain>
    </source>
</reference>
<dbReference type="InterPro" id="IPR007219">
    <property type="entry name" value="XnlR_reg_dom"/>
</dbReference>
<feature type="compositionally biased region" description="Low complexity" evidence="6">
    <location>
        <begin position="144"/>
        <end position="156"/>
    </location>
</feature>
<dbReference type="GO" id="GO:0008270">
    <property type="term" value="F:zinc ion binding"/>
    <property type="evidence" value="ECO:0007669"/>
    <property type="project" value="InterPro"/>
</dbReference>
<dbReference type="SMART" id="SM00906">
    <property type="entry name" value="Fungal_trans"/>
    <property type="match status" value="1"/>
</dbReference>
<evidence type="ECO:0000256" key="6">
    <source>
        <dbReference type="SAM" id="MobiDB-lite"/>
    </source>
</evidence>
<feature type="region of interest" description="Disordered" evidence="6">
    <location>
        <begin position="16"/>
        <end position="52"/>
    </location>
</feature>
<reference evidence="9" key="2">
    <citation type="submission" date="2015-01" db="EMBL/GenBank/DDBJ databases">
        <title>Evolutionary Origins and Diversification of the Mycorrhizal Mutualists.</title>
        <authorList>
            <consortium name="DOE Joint Genome Institute"/>
            <consortium name="Mycorrhizal Genomics Consortium"/>
            <person name="Kohler A."/>
            <person name="Kuo A."/>
            <person name="Nagy L.G."/>
            <person name="Floudas D."/>
            <person name="Copeland A."/>
            <person name="Barry K.W."/>
            <person name="Cichocki N."/>
            <person name="Veneault-Fourrey C."/>
            <person name="LaButti K."/>
            <person name="Lindquist E.A."/>
            <person name="Lipzen A."/>
            <person name="Lundell T."/>
            <person name="Morin E."/>
            <person name="Murat C."/>
            <person name="Riley R."/>
            <person name="Ohm R."/>
            <person name="Sun H."/>
            <person name="Tunlid A."/>
            <person name="Henrissat B."/>
            <person name="Grigoriev I.V."/>
            <person name="Hibbett D.S."/>
            <person name="Martin F."/>
        </authorList>
    </citation>
    <scope>NUCLEOTIDE SEQUENCE [LARGE SCALE GENOMIC DNA]</scope>
    <source>
        <strain evidence="9">MUT 4182</strain>
    </source>
</reference>
<dbReference type="PANTHER" id="PTHR31845">
    <property type="entry name" value="FINGER DOMAIN PROTEIN, PUTATIVE-RELATED"/>
    <property type="match status" value="1"/>
</dbReference>